<dbReference type="Gene3D" id="1.10.1760.10">
    <property type="entry name" value="Actin-related protein 2/3 complex subunit 3"/>
    <property type="match status" value="1"/>
</dbReference>
<evidence type="ECO:0000256" key="2">
    <source>
        <dbReference type="ARBA" id="ARBA00010856"/>
    </source>
</evidence>
<dbReference type="Proteomes" id="UP000092583">
    <property type="component" value="Unassembled WGS sequence"/>
</dbReference>
<comment type="similarity">
    <text evidence="2 6">Belongs to the ARPC3 family.</text>
</comment>
<evidence type="ECO:0000256" key="4">
    <source>
        <dbReference type="ARBA" id="ARBA00023203"/>
    </source>
</evidence>
<evidence type="ECO:0000256" key="6">
    <source>
        <dbReference type="PIRNR" id="PIRNR016315"/>
    </source>
</evidence>
<dbReference type="Pfam" id="PF04062">
    <property type="entry name" value="P21-Arc"/>
    <property type="match status" value="1"/>
</dbReference>
<comment type="subunit">
    <text evidence="6">Component of the Arp2/3 complex.</text>
</comment>
<dbReference type="InterPro" id="IPR007204">
    <property type="entry name" value="ARPC3"/>
</dbReference>
<evidence type="ECO:0000256" key="1">
    <source>
        <dbReference type="ARBA" id="ARBA00004245"/>
    </source>
</evidence>
<keyword evidence="5 6" id="KW-0206">Cytoskeleton</keyword>
<dbReference type="GO" id="GO:0005885">
    <property type="term" value="C:Arp2/3 protein complex"/>
    <property type="evidence" value="ECO:0007669"/>
    <property type="project" value="UniProtKB-UniRule"/>
</dbReference>
<dbReference type="OrthoDB" id="200404at2759"/>
<dbReference type="GO" id="GO:0030833">
    <property type="term" value="P:regulation of actin filament polymerization"/>
    <property type="evidence" value="ECO:0007669"/>
    <property type="project" value="InterPro"/>
</dbReference>
<name>A0A1B9IT24_9TREE</name>
<dbReference type="STRING" id="1331196.A0A1B9IT24"/>
<dbReference type="PANTHER" id="PTHR12391">
    <property type="entry name" value="ARP2/3 COMPLEX 21 KD SUBUNIT"/>
    <property type="match status" value="1"/>
</dbReference>
<gene>
    <name evidence="7" type="ORF">L486_03140</name>
</gene>
<evidence type="ECO:0000313" key="8">
    <source>
        <dbReference type="Proteomes" id="UP000092583"/>
    </source>
</evidence>
<evidence type="ECO:0000313" key="7">
    <source>
        <dbReference type="EMBL" id="OCF58650.1"/>
    </source>
</evidence>
<keyword evidence="4 6" id="KW-0009">Actin-binding</keyword>
<dbReference type="PIRSF" id="PIRSF016315">
    <property type="entry name" value="ARP2/3_P21-Arc"/>
    <property type="match status" value="1"/>
</dbReference>
<reference evidence="8" key="2">
    <citation type="submission" date="2013-12" db="EMBL/GenBank/DDBJ databases">
        <title>Evolution of pathogenesis and genome organization in the Tremellales.</title>
        <authorList>
            <person name="Cuomo C."/>
            <person name="Litvintseva A."/>
            <person name="Heitman J."/>
            <person name="Chen Y."/>
            <person name="Sun S."/>
            <person name="Springer D."/>
            <person name="Dromer F."/>
            <person name="Young S."/>
            <person name="Zeng Q."/>
            <person name="Chapman S."/>
            <person name="Gujja S."/>
            <person name="Saif S."/>
            <person name="Birren B."/>
        </authorList>
    </citation>
    <scope>NUCLEOTIDE SEQUENCE [LARGE SCALE GENOMIC DNA]</scope>
    <source>
        <strain evidence="8">CBS 10435</strain>
    </source>
</reference>
<evidence type="ECO:0000256" key="5">
    <source>
        <dbReference type="ARBA" id="ARBA00023212"/>
    </source>
</evidence>
<reference evidence="7 8" key="1">
    <citation type="submission" date="2013-07" db="EMBL/GenBank/DDBJ databases">
        <title>The Genome Sequence of Kwoniella mangroviensis CBS10435.</title>
        <authorList>
            <consortium name="The Broad Institute Genome Sequencing Platform"/>
            <person name="Cuomo C."/>
            <person name="Litvintseva A."/>
            <person name="Chen Y."/>
            <person name="Heitman J."/>
            <person name="Sun S."/>
            <person name="Springer D."/>
            <person name="Dromer F."/>
            <person name="Young S.K."/>
            <person name="Zeng Q."/>
            <person name="Gargeya S."/>
            <person name="Fitzgerald M."/>
            <person name="Abouelleil A."/>
            <person name="Alvarado L."/>
            <person name="Berlin A.M."/>
            <person name="Chapman S.B."/>
            <person name="Dewar J."/>
            <person name="Goldberg J."/>
            <person name="Griggs A."/>
            <person name="Gujja S."/>
            <person name="Hansen M."/>
            <person name="Howarth C."/>
            <person name="Imamovic A."/>
            <person name="Larimer J."/>
            <person name="McCowan C."/>
            <person name="Murphy C."/>
            <person name="Pearson M."/>
            <person name="Priest M."/>
            <person name="Roberts A."/>
            <person name="Saif S."/>
            <person name="Shea T."/>
            <person name="Sykes S."/>
            <person name="Wortman J."/>
            <person name="Nusbaum C."/>
            <person name="Birren B."/>
        </authorList>
    </citation>
    <scope>NUCLEOTIDE SEQUENCE [LARGE SCALE GENOMIC DNA]</scope>
    <source>
        <strain evidence="7 8">CBS 10435</strain>
    </source>
</reference>
<accession>A0A1B9IT24</accession>
<comment type="function">
    <text evidence="6">Functions as component of the Arp2/3 complex which is involved in regulation of actin polymerization and together with an activating nucleation-promoting factor (NPF) mediates the formation of branched actin networks.</text>
</comment>
<dbReference type="InterPro" id="IPR036753">
    <property type="entry name" value="ARPC3_sf"/>
</dbReference>
<sequence length="204" mass="22707">MPAYHSVFNDDTSVRQVGNMALLPINTKIRGPAPLAADSSQPDIIEESLDLFRANCLFRNFEIKGKSFILPTDRLMIYLILFISECLTKLAPTPGKPSPGYQEALKLLQTQAVDTFALPGDAGFPLNSLYHPPASRVDADALRSYLTQTRQELAIRLVDRLYPHEQVLGSDGQPTGQVGGRANKPSKWWMSFQKRRFMGRSLSA</sequence>
<dbReference type="AlphaFoldDB" id="A0A1B9IT24"/>
<evidence type="ECO:0000256" key="3">
    <source>
        <dbReference type="ARBA" id="ARBA00022490"/>
    </source>
</evidence>
<proteinExistence type="inferred from homology"/>
<dbReference type="GO" id="GO:0034314">
    <property type="term" value="P:Arp2/3 complex-mediated actin nucleation"/>
    <property type="evidence" value="ECO:0007669"/>
    <property type="project" value="UniProtKB-UniRule"/>
</dbReference>
<comment type="subcellular location">
    <subcellularLocation>
        <location evidence="1 6">Cytoplasm</location>
        <location evidence="1 6">Cytoskeleton</location>
    </subcellularLocation>
</comment>
<dbReference type="GO" id="GO:0003779">
    <property type="term" value="F:actin binding"/>
    <property type="evidence" value="ECO:0007669"/>
    <property type="project" value="UniProtKB-KW"/>
</dbReference>
<organism evidence="7 8">
    <name type="scientific">Kwoniella mangroviensis CBS 10435</name>
    <dbReference type="NCBI Taxonomy" id="1331196"/>
    <lineage>
        <taxon>Eukaryota</taxon>
        <taxon>Fungi</taxon>
        <taxon>Dikarya</taxon>
        <taxon>Basidiomycota</taxon>
        <taxon>Agaricomycotina</taxon>
        <taxon>Tremellomycetes</taxon>
        <taxon>Tremellales</taxon>
        <taxon>Cryptococcaceae</taxon>
        <taxon>Kwoniella</taxon>
    </lineage>
</organism>
<dbReference type="FunFam" id="1.10.1760.10:FF:000002">
    <property type="entry name" value="Actin-related protein 2/3 complex subunit 3"/>
    <property type="match status" value="1"/>
</dbReference>
<dbReference type="SUPFAM" id="SSF69060">
    <property type="entry name" value="Arp2/3 complex 21 kDa subunit ARPC3"/>
    <property type="match status" value="1"/>
</dbReference>
<keyword evidence="8" id="KW-1185">Reference proteome</keyword>
<protein>
    <recommendedName>
        <fullName evidence="6">Actin-related protein 2/3 complex subunit 3</fullName>
    </recommendedName>
</protein>
<keyword evidence="3 6" id="KW-0963">Cytoplasm</keyword>
<dbReference type="EMBL" id="KI669461">
    <property type="protein sequence ID" value="OCF58650.1"/>
    <property type="molecule type" value="Genomic_DNA"/>
</dbReference>